<protein>
    <submittedName>
        <fullName evidence="2">Uncharacterized protein</fullName>
    </submittedName>
</protein>
<dbReference type="InterPro" id="IPR000618">
    <property type="entry name" value="Insect_cuticle"/>
</dbReference>
<dbReference type="EnsemblMetazoa" id="ASTEI02074-RA">
    <property type="protein sequence ID" value="ASTEI02074-PA"/>
    <property type="gene ID" value="ASTEI02074"/>
</dbReference>
<dbReference type="VEuPathDB" id="VectorBase:ASTE010721"/>
<dbReference type="PANTHER" id="PTHR10380:SF237">
    <property type="entry name" value="CUTICULAR PROTEIN 65AU, ISOFORM A-RELATED"/>
    <property type="match status" value="1"/>
</dbReference>
<evidence type="ECO:0000313" key="2">
    <source>
        <dbReference type="EnsemblMetazoa" id="ASTEI02074-PA"/>
    </source>
</evidence>
<keyword evidence="1" id="KW-0193">Cuticle</keyword>
<evidence type="ECO:0000256" key="1">
    <source>
        <dbReference type="ARBA" id="ARBA00022460"/>
    </source>
</evidence>
<dbReference type="PROSITE" id="PS51155">
    <property type="entry name" value="CHIT_BIND_RR_2"/>
    <property type="match status" value="2"/>
</dbReference>
<dbReference type="GO" id="GO:0008010">
    <property type="term" value="F:structural constituent of chitin-based larval cuticle"/>
    <property type="evidence" value="ECO:0007669"/>
    <property type="project" value="TreeGrafter"/>
</dbReference>
<sequence length="319" mass="34419">MFRKLNFNNSVQCFQTFQVVASLLVSLVVALPQRSQSRSGGGGGGGGDEAGAETLNQDTVINADGSYTYNYETSNGISASQASNDGTNANGNFAFTAPDGVRYEIVYIADENGFQPQGAHLPTEPPAPDHVIKMLEDMRANPPEGADLESLDATLNRLRATLANPTNNSTLKMFRFVFATALLVATVAAGPLDRVAYSHQQNPDAHAQIVSYENVLKDDGHYNWSYETSNGIAAHEEGLGAHNANGAFSYTGPDGVQYRVVYVADENGFQPQGAHLPTPPPTPEHVFKTLEQIRANPPKDQKDFSLEALDATIARLRQY</sequence>
<reference evidence="3" key="1">
    <citation type="journal article" date="2014" name="Genome Biol.">
        <title>Genome analysis of a major urban malaria vector mosquito, Anopheles stephensi.</title>
        <authorList>
            <person name="Jiang X."/>
            <person name="Peery A."/>
            <person name="Hall A.B."/>
            <person name="Sharma A."/>
            <person name="Chen X.G."/>
            <person name="Waterhouse R.M."/>
            <person name="Komissarov A."/>
            <person name="Riehle M.M."/>
            <person name="Shouche Y."/>
            <person name="Sharakhova M.V."/>
            <person name="Lawson D."/>
            <person name="Pakpour N."/>
            <person name="Arensburger P."/>
            <person name="Davidson V.L."/>
            <person name="Eiglmeier K."/>
            <person name="Emrich S."/>
            <person name="George P."/>
            <person name="Kennedy R.C."/>
            <person name="Mane S.P."/>
            <person name="Maslen G."/>
            <person name="Oringanje C."/>
            <person name="Qi Y."/>
            <person name="Settlage R."/>
            <person name="Tojo M."/>
            <person name="Tubio J.M."/>
            <person name="Unger M.F."/>
            <person name="Wang B."/>
            <person name="Vernick K.D."/>
            <person name="Ribeiro J.M."/>
            <person name="James A.A."/>
            <person name="Michel K."/>
            <person name="Riehle M.A."/>
            <person name="Luckhart S."/>
            <person name="Sharakhov I.V."/>
            <person name="Tu Z."/>
        </authorList>
    </citation>
    <scope>NUCLEOTIDE SEQUENCE [LARGE SCALE GENOMIC DNA]</scope>
    <source>
        <strain evidence="3">Indian</strain>
    </source>
</reference>
<dbReference type="PANTHER" id="PTHR10380">
    <property type="entry name" value="CUTICLE PROTEIN"/>
    <property type="match status" value="1"/>
</dbReference>
<dbReference type="GO" id="GO:0062129">
    <property type="term" value="C:chitin-based extracellular matrix"/>
    <property type="evidence" value="ECO:0007669"/>
    <property type="project" value="TreeGrafter"/>
</dbReference>
<dbReference type="VEuPathDB" id="VectorBase:ASTEI20_037679"/>
<dbReference type="AlphaFoldDB" id="A0A182Y0T8"/>
<dbReference type="PROSITE" id="PS00233">
    <property type="entry name" value="CHIT_BIND_RR_1"/>
    <property type="match status" value="2"/>
</dbReference>
<dbReference type="PRINTS" id="PR00947">
    <property type="entry name" value="CUTICLE"/>
</dbReference>
<evidence type="ECO:0000313" key="3">
    <source>
        <dbReference type="Proteomes" id="UP000076408"/>
    </source>
</evidence>
<dbReference type="VEuPathDB" id="VectorBase:ASTE010717"/>
<dbReference type="InterPro" id="IPR031311">
    <property type="entry name" value="CHIT_BIND_RR_consensus"/>
</dbReference>
<proteinExistence type="predicted"/>
<dbReference type="OMA" id="PIIRQEH"/>
<dbReference type="Pfam" id="PF00379">
    <property type="entry name" value="Chitin_bind_4"/>
    <property type="match status" value="2"/>
</dbReference>
<reference evidence="2" key="2">
    <citation type="submission" date="2020-05" db="UniProtKB">
        <authorList>
            <consortium name="EnsemblMetazoa"/>
        </authorList>
    </citation>
    <scope>IDENTIFICATION</scope>
    <source>
        <strain evidence="2">Indian</strain>
    </source>
</reference>
<dbReference type="STRING" id="30069.A0A182Y0T8"/>
<dbReference type="VEuPathDB" id="VectorBase:ASTEI02074"/>
<dbReference type="VEuPathDB" id="VectorBase:ASTEI20_044560"/>
<keyword evidence="3" id="KW-1185">Reference proteome</keyword>
<accession>A0A182Y0T8</accession>
<name>A0A182Y0T8_ANOST</name>
<dbReference type="InterPro" id="IPR050468">
    <property type="entry name" value="Cuticle_Struct_Prot"/>
</dbReference>
<organism evidence="2 3">
    <name type="scientific">Anopheles stephensi</name>
    <name type="common">Indo-Pakistan malaria mosquito</name>
    <dbReference type="NCBI Taxonomy" id="30069"/>
    <lineage>
        <taxon>Eukaryota</taxon>
        <taxon>Metazoa</taxon>
        <taxon>Ecdysozoa</taxon>
        <taxon>Arthropoda</taxon>
        <taxon>Hexapoda</taxon>
        <taxon>Insecta</taxon>
        <taxon>Pterygota</taxon>
        <taxon>Neoptera</taxon>
        <taxon>Endopterygota</taxon>
        <taxon>Diptera</taxon>
        <taxon>Nematocera</taxon>
        <taxon>Culicoidea</taxon>
        <taxon>Culicidae</taxon>
        <taxon>Anophelinae</taxon>
        <taxon>Anopheles</taxon>
    </lineage>
</organism>
<dbReference type="Proteomes" id="UP000076408">
    <property type="component" value="Unassembled WGS sequence"/>
</dbReference>